<feature type="transmembrane region" description="Helical" evidence="6">
    <location>
        <begin position="74"/>
        <end position="99"/>
    </location>
</feature>
<comment type="similarity">
    <text evidence="2">Belongs to the DsbD family.</text>
</comment>
<sequence length="267" mass="27444">MELGLLGAFLGGILTLLSPCSVMLLPAFFSYAFTSPGALLARTGVFYLGLITTLVPLGILAGTLGSFVNEHRATFVAVAAWAVIALGVVMLAGIAIPMPTTTIPSAGTATAAVYALGTVYGLAGVCAGPLLGAALTYAALGGNAALGGITLLVFAAGMVVPLLILAFAWDRFPLVRRLVRPREVAIGRWRNTWTMIVGGVLTIAVGVVLLLTDGTASLGGIVGATDQFRLESWIMRTTSSVSNAAVVTITVLVLVGGWVAARFRRRG</sequence>
<feature type="transmembrane region" description="Helical" evidence="6">
    <location>
        <begin position="45"/>
        <end position="68"/>
    </location>
</feature>
<gene>
    <name evidence="8" type="ORF">GCM10010528_01270</name>
</gene>
<evidence type="ECO:0000256" key="6">
    <source>
        <dbReference type="SAM" id="Phobius"/>
    </source>
</evidence>
<feature type="transmembrane region" description="Helical" evidence="6">
    <location>
        <begin position="144"/>
        <end position="169"/>
    </location>
</feature>
<evidence type="ECO:0000256" key="5">
    <source>
        <dbReference type="ARBA" id="ARBA00023136"/>
    </source>
</evidence>
<keyword evidence="3 6" id="KW-0812">Transmembrane</keyword>
<keyword evidence="9" id="KW-1185">Reference proteome</keyword>
<feature type="domain" description="Cytochrome C biogenesis protein transmembrane" evidence="7">
    <location>
        <begin position="5"/>
        <end position="171"/>
    </location>
</feature>
<feature type="transmembrane region" description="Helical" evidence="6">
    <location>
        <begin position="241"/>
        <end position="261"/>
    </location>
</feature>
<keyword evidence="4 6" id="KW-1133">Transmembrane helix</keyword>
<dbReference type="InterPro" id="IPR003834">
    <property type="entry name" value="Cyt_c_assmbl_TM_dom"/>
</dbReference>
<evidence type="ECO:0000313" key="9">
    <source>
        <dbReference type="Proteomes" id="UP001501035"/>
    </source>
</evidence>
<feature type="transmembrane region" description="Helical" evidence="6">
    <location>
        <begin position="6"/>
        <end position="33"/>
    </location>
</feature>
<comment type="caution">
    <text evidence="8">The sequence shown here is derived from an EMBL/GenBank/DDBJ whole genome shotgun (WGS) entry which is preliminary data.</text>
</comment>
<evidence type="ECO:0000256" key="3">
    <source>
        <dbReference type="ARBA" id="ARBA00022692"/>
    </source>
</evidence>
<keyword evidence="5 6" id="KW-0472">Membrane</keyword>
<reference evidence="8 9" key="1">
    <citation type="journal article" date="2019" name="Int. J. Syst. Evol. Microbiol.">
        <title>The Global Catalogue of Microorganisms (GCM) 10K type strain sequencing project: providing services to taxonomists for standard genome sequencing and annotation.</title>
        <authorList>
            <consortium name="The Broad Institute Genomics Platform"/>
            <consortium name="The Broad Institute Genome Sequencing Center for Infectious Disease"/>
            <person name="Wu L."/>
            <person name="Ma J."/>
        </authorList>
    </citation>
    <scope>NUCLEOTIDE SEQUENCE [LARGE SCALE GENOMIC DNA]</scope>
    <source>
        <strain evidence="8 9">JCM 14234</strain>
    </source>
</reference>
<accession>A0ABN3Y8Q5</accession>
<comment type="subcellular location">
    <subcellularLocation>
        <location evidence="1">Membrane</location>
        <topology evidence="1">Multi-pass membrane protein</topology>
    </subcellularLocation>
</comment>
<dbReference type="Pfam" id="PF02683">
    <property type="entry name" value="DsbD_TM"/>
    <property type="match status" value="1"/>
</dbReference>
<dbReference type="EMBL" id="BAAAVS010000001">
    <property type="protein sequence ID" value="GAA3022923.1"/>
    <property type="molecule type" value="Genomic_DNA"/>
</dbReference>
<dbReference type="Proteomes" id="UP001501035">
    <property type="component" value="Unassembled WGS sequence"/>
</dbReference>
<dbReference type="InterPro" id="IPR051790">
    <property type="entry name" value="Cytochrome_c-biogenesis_DsbD"/>
</dbReference>
<organism evidence="8 9">
    <name type="scientific">Gordonia defluvii</name>
    <dbReference type="NCBI Taxonomy" id="283718"/>
    <lineage>
        <taxon>Bacteria</taxon>
        <taxon>Bacillati</taxon>
        <taxon>Actinomycetota</taxon>
        <taxon>Actinomycetes</taxon>
        <taxon>Mycobacteriales</taxon>
        <taxon>Gordoniaceae</taxon>
        <taxon>Gordonia</taxon>
    </lineage>
</organism>
<evidence type="ECO:0000256" key="1">
    <source>
        <dbReference type="ARBA" id="ARBA00004141"/>
    </source>
</evidence>
<evidence type="ECO:0000259" key="7">
    <source>
        <dbReference type="Pfam" id="PF02683"/>
    </source>
</evidence>
<evidence type="ECO:0000256" key="2">
    <source>
        <dbReference type="ARBA" id="ARBA00006143"/>
    </source>
</evidence>
<proteinExistence type="inferred from homology"/>
<dbReference type="RefSeq" id="WP_290703503.1">
    <property type="nucleotide sequence ID" value="NZ_BAAAVS010000001.1"/>
</dbReference>
<feature type="transmembrane region" description="Helical" evidence="6">
    <location>
        <begin position="111"/>
        <end position="138"/>
    </location>
</feature>
<evidence type="ECO:0000256" key="4">
    <source>
        <dbReference type="ARBA" id="ARBA00022989"/>
    </source>
</evidence>
<dbReference type="PANTHER" id="PTHR31272">
    <property type="entry name" value="CYTOCHROME C-TYPE BIOGENESIS PROTEIN HI_1454-RELATED"/>
    <property type="match status" value="1"/>
</dbReference>
<feature type="transmembrane region" description="Helical" evidence="6">
    <location>
        <begin position="190"/>
        <end position="211"/>
    </location>
</feature>
<evidence type="ECO:0000313" key="8">
    <source>
        <dbReference type="EMBL" id="GAA3022923.1"/>
    </source>
</evidence>
<protein>
    <submittedName>
        <fullName evidence="8">Cytochrome c biogenesis CcdA family protein</fullName>
    </submittedName>
</protein>
<name>A0ABN3Y8Q5_9ACTN</name>
<dbReference type="PANTHER" id="PTHR31272:SF4">
    <property type="entry name" value="CYTOCHROME C-TYPE BIOGENESIS PROTEIN HI_1454-RELATED"/>
    <property type="match status" value="1"/>
</dbReference>